<dbReference type="FunFam" id="3.30.420.150:FF:000008">
    <property type="entry name" value="Apyrase 1"/>
    <property type="match status" value="1"/>
</dbReference>
<organism evidence="7 8">
    <name type="scientific">Glycine soja</name>
    <name type="common">Wild soybean</name>
    <dbReference type="NCBI Taxonomy" id="3848"/>
    <lineage>
        <taxon>Eukaryota</taxon>
        <taxon>Viridiplantae</taxon>
        <taxon>Streptophyta</taxon>
        <taxon>Embryophyta</taxon>
        <taxon>Tracheophyta</taxon>
        <taxon>Spermatophyta</taxon>
        <taxon>Magnoliopsida</taxon>
        <taxon>eudicotyledons</taxon>
        <taxon>Gunneridae</taxon>
        <taxon>Pentapetalae</taxon>
        <taxon>rosids</taxon>
        <taxon>fabids</taxon>
        <taxon>Fabales</taxon>
        <taxon>Fabaceae</taxon>
        <taxon>Papilionoideae</taxon>
        <taxon>50 kb inversion clade</taxon>
        <taxon>NPAAA clade</taxon>
        <taxon>indigoferoid/millettioid clade</taxon>
        <taxon>Phaseoleae</taxon>
        <taxon>Glycine</taxon>
        <taxon>Glycine subgen. Soja</taxon>
    </lineage>
</organism>
<gene>
    <name evidence="7" type="ORF">D0Y65_042674</name>
</gene>
<evidence type="ECO:0000256" key="6">
    <source>
        <dbReference type="SAM" id="SignalP"/>
    </source>
</evidence>
<feature type="binding site" evidence="4">
    <location>
        <begin position="212"/>
        <end position="216"/>
    </location>
    <ligand>
        <name>ATP</name>
        <dbReference type="ChEBI" id="CHEBI:30616"/>
    </ligand>
</feature>
<dbReference type="PANTHER" id="PTHR11782:SF80">
    <property type="entry name" value="GDA1_CD39 NUCLEOSIDE PHOSPHATASE FAMILY PROTEIN"/>
    <property type="match status" value="1"/>
</dbReference>
<dbReference type="InterPro" id="IPR000407">
    <property type="entry name" value="GDA1_CD39_NTPase"/>
</dbReference>
<dbReference type="FunFam" id="3.30.420.40:FF:000052">
    <property type="entry name" value="Ectonucleoside triphosphate diphosphohydrolase 5"/>
    <property type="match status" value="1"/>
</dbReference>
<protein>
    <submittedName>
        <fullName evidence="7">Nucleoside-triphosphatase isoform A</fullName>
    </submittedName>
</protein>
<keyword evidence="8" id="KW-1185">Reference proteome</keyword>
<dbReference type="Gramene" id="XM_028352100.1">
    <property type="protein sequence ID" value="XP_028207901.1"/>
    <property type="gene ID" value="LOC114391110"/>
</dbReference>
<evidence type="ECO:0000313" key="8">
    <source>
        <dbReference type="Proteomes" id="UP000289340"/>
    </source>
</evidence>
<feature type="active site" description="Proton acceptor" evidence="3">
    <location>
        <position position="182"/>
    </location>
</feature>
<dbReference type="SMR" id="A0A445GE69"/>
<dbReference type="EMBL" id="QZWG01000016">
    <property type="protein sequence ID" value="RZB59547.1"/>
    <property type="molecule type" value="Genomic_DNA"/>
</dbReference>
<dbReference type="GO" id="GO:0009134">
    <property type="term" value="P:nucleoside diphosphate catabolic process"/>
    <property type="evidence" value="ECO:0007669"/>
    <property type="project" value="TreeGrafter"/>
</dbReference>
<keyword evidence="2 5" id="KW-0378">Hydrolase</keyword>
<comment type="similarity">
    <text evidence="1 5">Belongs to the GDA1/CD39 NTPase family.</text>
</comment>
<dbReference type="GO" id="GO:0005524">
    <property type="term" value="F:ATP binding"/>
    <property type="evidence" value="ECO:0007669"/>
    <property type="project" value="UniProtKB-KW"/>
</dbReference>
<evidence type="ECO:0000256" key="3">
    <source>
        <dbReference type="PIRSR" id="PIRSR600407-1"/>
    </source>
</evidence>
<dbReference type="Gene3D" id="3.30.420.150">
    <property type="entry name" value="Exopolyphosphatase. Domain 2"/>
    <property type="match status" value="1"/>
</dbReference>
<dbReference type="Proteomes" id="UP000289340">
    <property type="component" value="Chromosome 16"/>
</dbReference>
<evidence type="ECO:0000256" key="4">
    <source>
        <dbReference type="PIRSR" id="PIRSR600407-2"/>
    </source>
</evidence>
<dbReference type="Gene3D" id="3.30.420.40">
    <property type="match status" value="1"/>
</dbReference>
<dbReference type="Pfam" id="PF01150">
    <property type="entry name" value="GDA1_CD39"/>
    <property type="match status" value="1"/>
</dbReference>
<comment type="caution">
    <text evidence="7">The sequence shown here is derived from an EMBL/GenBank/DDBJ whole genome shotgun (WGS) entry which is preliminary data.</text>
</comment>
<keyword evidence="6" id="KW-0732">Signal</keyword>
<dbReference type="CDD" id="cd24041">
    <property type="entry name" value="ASKHA_NBD_AtAPY1-like"/>
    <property type="match status" value="1"/>
</dbReference>
<sequence length="468" mass="51818">MVLVLWSRGTKNMDFLTLFTLLLLLFIHTALSSTQYHDGNILLTHRKIFPKQEAITSYAVIFDAGSTGSRVHVFHFDQNLDLLRIGNELEFYDKVTPGLSAYADNPQQAAESLIPLLEEAESVVPEDLYPTTPVKLGATAGLRLLEGDASERILQAVRDLLKNRSTLNTQPDAVAIIDGTQEGSYLWVTINYLLGKLGKRFSKTVGVVDLGGGSVQMAYAISRNTAKNAPKPPDGEEPYIKKLVLKGKEYDLYVHSYLHYGREASRAEILKVTDGSANPCILAGFDGTYTYSGADYKAFAPISGSSYDECREVVLQALKLNESCPHQNCTFGGIWDGGRGSGQKILFGTSSFYYLPTEIGIIDLNKPNSKIHPVDLEIEAKRACETKLEDAKSTYPNLAEDRLPYVCLDIAYQYALYTDGFGLDPWQEITVANEIEYQDALVEAAWPLGTAIEAISSLPKFDRLMYFI</sequence>
<dbReference type="GO" id="GO:0017110">
    <property type="term" value="F:nucleoside diphosphate phosphatase activity"/>
    <property type="evidence" value="ECO:0007669"/>
    <property type="project" value="TreeGrafter"/>
</dbReference>
<reference evidence="7 8" key="1">
    <citation type="submission" date="2018-09" db="EMBL/GenBank/DDBJ databases">
        <title>A high-quality reference genome of wild soybean provides a powerful tool to mine soybean genomes.</title>
        <authorList>
            <person name="Xie M."/>
            <person name="Chung C.Y.L."/>
            <person name="Li M.-W."/>
            <person name="Wong F.-L."/>
            <person name="Chan T.-F."/>
            <person name="Lam H.-M."/>
        </authorList>
    </citation>
    <scope>NUCLEOTIDE SEQUENCE [LARGE SCALE GENOMIC DNA]</scope>
    <source>
        <strain evidence="8">cv. W05</strain>
        <tissue evidence="7">Hypocotyl of etiolated seedlings</tissue>
    </source>
</reference>
<feature type="signal peptide" evidence="6">
    <location>
        <begin position="1"/>
        <end position="32"/>
    </location>
</feature>
<feature type="chain" id="PRO_5018993290" evidence="6">
    <location>
        <begin position="33"/>
        <end position="468"/>
    </location>
</feature>
<dbReference type="PANTHER" id="PTHR11782">
    <property type="entry name" value="ADENOSINE/GUANOSINE DIPHOSPHATASE"/>
    <property type="match status" value="1"/>
</dbReference>
<dbReference type="AlphaFoldDB" id="A0A445GE69"/>
<evidence type="ECO:0000256" key="2">
    <source>
        <dbReference type="ARBA" id="ARBA00022801"/>
    </source>
</evidence>
<name>A0A445GE69_GLYSO</name>
<proteinExistence type="inferred from homology"/>
<evidence type="ECO:0000313" key="7">
    <source>
        <dbReference type="EMBL" id="RZB59547.1"/>
    </source>
</evidence>
<keyword evidence="4" id="KW-0067">ATP-binding</keyword>
<evidence type="ECO:0000256" key="5">
    <source>
        <dbReference type="RuleBase" id="RU003833"/>
    </source>
</evidence>
<evidence type="ECO:0000256" key="1">
    <source>
        <dbReference type="ARBA" id="ARBA00009283"/>
    </source>
</evidence>
<dbReference type="PROSITE" id="PS01238">
    <property type="entry name" value="GDA1_CD39_NTPASE"/>
    <property type="match status" value="1"/>
</dbReference>
<accession>A0A445GE69</accession>
<keyword evidence="4" id="KW-0547">Nucleotide-binding</keyword>
<dbReference type="GO" id="GO:0016020">
    <property type="term" value="C:membrane"/>
    <property type="evidence" value="ECO:0007669"/>
    <property type="project" value="TreeGrafter"/>
</dbReference>